<reference evidence="2" key="1">
    <citation type="submission" date="2020-02" db="EMBL/GenBank/DDBJ databases">
        <authorList>
            <person name="Gao J."/>
            <person name="Sun J."/>
        </authorList>
    </citation>
    <scope>NUCLEOTIDE SEQUENCE</scope>
    <source>
        <strain evidence="2">602-2</strain>
    </source>
</reference>
<dbReference type="EMBL" id="JAAKGT010000004">
    <property type="protein sequence ID" value="NGM50007.1"/>
    <property type="molecule type" value="Genomic_DNA"/>
</dbReference>
<accession>A0A6G4QX19</accession>
<evidence type="ECO:0000313" key="2">
    <source>
        <dbReference type="EMBL" id="NGM50007.1"/>
    </source>
</evidence>
<gene>
    <name evidence="2" type="ORF">G5B46_10350</name>
</gene>
<name>A0A6G4QX19_9CAUL</name>
<organism evidence="2">
    <name type="scientific">Caulobacter sp. 602-2</name>
    <dbReference type="NCBI Taxonomy" id="2710887"/>
    <lineage>
        <taxon>Bacteria</taxon>
        <taxon>Pseudomonadati</taxon>
        <taxon>Pseudomonadota</taxon>
        <taxon>Alphaproteobacteria</taxon>
        <taxon>Caulobacterales</taxon>
        <taxon>Caulobacteraceae</taxon>
        <taxon>Caulobacter</taxon>
    </lineage>
</organism>
<sequence length="374" mass="39448">MRPPAARTAAAILLAGVLTAAHALASEPISFQGEINGKPARFLVDTGASALLTATAKGAERLELKIAEESAYTGALAGKFQGVSAPARVVLPGGAGRDAVFDVLQPEPEYVKFDFDAIWGWPGVHHRILYYTSSTGLQLDPSQAIDLSKAQIFPLVPEANVAIFDASGGGDPLPVLVDTGSLAGVDLDKPLWDAWRRAHPDHPVTLLSYYSPAIGPIVAEQAFVRRLKLGALVLHNVLVTERPASQVSGVVQARASLGLDVFKNQGLWLDGKGGKVAFLPKPPAPVLYNRGGVTFVPPAMRAVVARGGPASRAGVADGDTLLAVDGMQPTAYSARVNAPIIWLQAPGTVLSLTLQRGHQRIERRVVLEDFLGQP</sequence>
<comment type="caution">
    <text evidence="2">The sequence shown here is derived from an EMBL/GenBank/DDBJ whole genome shotgun (WGS) entry which is preliminary data.</text>
</comment>
<dbReference type="GO" id="GO:0004190">
    <property type="term" value="F:aspartic-type endopeptidase activity"/>
    <property type="evidence" value="ECO:0007669"/>
    <property type="project" value="InterPro"/>
</dbReference>
<dbReference type="GO" id="GO:0006508">
    <property type="term" value="P:proteolysis"/>
    <property type="evidence" value="ECO:0007669"/>
    <property type="project" value="InterPro"/>
</dbReference>
<dbReference type="InterPro" id="IPR021109">
    <property type="entry name" value="Peptidase_aspartic_dom_sf"/>
</dbReference>
<feature type="signal peptide" evidence="1">
    <location>
        <begin position="1"/>
        <end position="25"/>
    </location>
</feature>
<dbReference type="AlphaFoldDB" id="A0A6G4QX19"/>
<dbReference type="InterPro" id="IPR036034">
    <property type="entry name" value="PDZ_sf"/>
</dbReference>
<dbReference type="RefSeq" id="WP_165258441.1">
    <property type="nucleotide sequence ID" value="NZ_JAAKGT010000004.1"/>
</dbReference>
<dbReference type="Pfam" id="PF13650">
    <property type="entry name" value="Asp_protease_2"/>
    <property type="match status" value="1"/>
</dbReference>
<dbReference type="Gene3D" id="2.30.42.10">
    <property type="match status" value="1"/>
</dbReference>
<protein>
    <submittedName>
        <fullName evidence="2">PDZ domain-containing protein</fullName>
    </submittedName>
</protein>
<dbReference type="InterPro" id="IPR001969">
    <property type="entry name" value="Aspartic_peptidase_AS"/>
</dbReference>
<feature type="chain" id="PRO_5026321691" evidence="1">
    <location>
        <begin position="26"/>
        <end position="374"/>
    </location>
</feature>
<evidence type="ECO:0000256" key="1">
    <source>
        <dbReference type="SAM" id="SignalP"/>
    </source>
</evidence>
<proteinExistence type="predicted"/>
<dbReference type="Gene3D" id="2.40.70.10">
    <property type="entry name" value="Acid Proteases"/>
    <property type="match status" value="1"/>
</dbReference>
<dbReference type="SUPFAM" id="SSF50156">
    <property type="entry name" value="PDZ domain-like"/>
    <property type="match status" value="1"/>
</dbReference>
<keyword evidence="1" id="KW-0732">Signal</keyword>
<dbReference type="PROSITE" id="PS00141">
    <property type="entry name" value="ASP_PROTEASE"/>
    <property type="match status" value="1"/>
</dbReference>